<dbReference type="Gene3D" id="3.40.1710.10">
    <property type="entry name" value="abc type-2 transporter like domain"/>
    <property type="match status" value="1"/>
</dbReference>
<dbReference type="Proteomes" id="UP001596227">
    <property type="component" value="Unassembled WGS sequence"/>
</dbReference>
<dbReference type="InterPro" id="IPR017500">
    <property type="entry name" value="Phage_infect_YhgE_N"/>
</dbReference>
<dbReference type="NCBIfam" id="TIGR03062">
    <property type="entry name" value="pip_yhgE_Cterm"/>
    <property type="match status" value="1"/>
</dbReference>
<organism evidence="8 9">
    <name type="scientific">Lactiplantibacillus daoliensis</name>
    <dbReference type="NCBI Taxonomy" id="2559916"/>
    <lineage>
        <taxon>Bacteria</taxon>
        <taxon>Bacillati</taxon>
        <taxon>Bacillota</taxon>
        <taxon>Bacilli</taxon>
        <taxon>Lactobacillales</taxon>
        <taxon>Lactobacillaceae</taxon>
        <taxon>Lactiplantibacillus</taxon>
    </lineage>
</organism>
<comment type="subcellular location">
    <subcellularLocation>
        <location evidence="1">Membrane</location>
        <topology evidence="1">Multi-pass membrane protein</topology>
    </subcellularLocation>
</comment>
<keyword evidence="2 6" id="KW-0812">Transmembrane</keyword>
<evidence type="ECO:0000313" key="8">
    <source>
        <dbReference type="EMBL" id="MFC6294468.1"/>
    </source>
</evidence>
<evidence type="ECO:0000256" key="6">
    <source>
        <dbReference type="SAM" id="Phobius"/>
    </source>
</evidence>
<feature type="transmembrane region" description="Helical" evidence="6">
    <location>
        <begin position="777"/>
        <end position="797"/>
    </location>
</feature>
<reference evidence="9" key="1">
    <citation type="journal article" date="2019" name="Int. J. Syst. Evol. Microbiol.">
        <title>The Global Catalogue of Microorganisms (GCM) 10K type strain sequencing project: providing services to taxonomists for standard genome sequencing and annotation.</title>
        <authorList>
            <consortium name="The Broad Institute Genomics Platform"/>
            <consortium name="The Broad Institute Genome Sequencing Center for Infectious Disease"/>
            <person name="Wu L."/>
            <person name="Ma J."/>
        </authorList>
    </citation>
    <scope>NUCLEOTIDE SEQUENCE [LARGE SCALE GENOMIC DNA]</scope>
    <source>
        <strain evidence="9">CCM 8934</strain>
    </source>
</reference>
<dbReference type="PANTHER" id="PTHR43077">
    <property type="entry name" value="TRANSPORT PERMEASE YVFS-RELATED"/>
    <property type="match status" value="1"/>
</dbReference>
<sequence>MIKAEWQYLWRHKFILIVLIVIEFIPSIYAVTFLKSMWDPYGKLQALPVAVVNHDQATMYHGTRWAAGQHLTKSLAKSTAMDFKVMGARQATKKLHHGQVYMVLTIPRNFSKNATTLMQAKPEKMVLQAATSAGHNYTASKMTTSAAKTATDQVAAQVTRTYAKTMFSSIKSLGIGMSKAGQANQKLADGSQQAVVADRKITTGLTQLAASTLTLNTGNKQLVIGLNHYLKGVDQALSGSQKLASGVKSYTTGVTQANQAAEKLATGSAILQTGTWGYVNGVEQANTGVQTLQQNLTTLNQKTTALTHGTAELASNSQQFEQGLKQLNAGSQQLTTALDQIQLAANHNTWTTQLNQLFDQLAQSLSHNAETTQLVAIKAAIAQVKQVVTEAQPNDELASKVASTADTQKLTAAQKQAILATVTANQPSTANTAVTTALAQLDQVVSAGARPEQTETELATLKQVLQTTTSDQKTLGNKLAALSVGSQTLTAKLQAATLGFQTLNQGTQTLATQTPALTAGTQKLANGATGLASGMTNLTSASDGLLSGTSQLVNGNQQLASGTRQLSQNGASLQQGATSLTSGLSTLAQQGPTLTNGATQLSFGAMQLATGSERLAQGGSQLANGLTQVQNGNHQLGTTLATTGEQASIRPTQLTYDQLAKPTTTRTDDSDDAQNNGTGMAPYMMSVSLFVGALAFNMMFDMYTPRKYPKNGFRWWTGKGSILAVFAFGEAVLIEGLLILIDGLAPIHPWATFGLLISIALAFMSIVYWLNLVFGKVGAFFSMILLVLQLGGSAGTYPIQLSNHFFQTIHPWLPMSYAVSGLRNTLMVGNSAWPQIGVLLSILVIFSIFSMLFYGRRHGRIKAIDFSEDIQSR</sequence>
<dbReference type="NCBIfam" id="TIGR03061">
    <property type="entry name" value="pip_yhgE_Nterm"/>
    <property type="match status" value="1"/>
</dbReference>
<dbReference type="PANTHER" id="PTHR43077:SF5">
    <property type="entry name" value="PHAGE INFECTION PROTEIN"/>
    <property type="match status" value="1"/>
</dbReference>
<feature type="domain" description="ABC-2 type transporter transmembrane" evidence="7">
    <location>
        <begin position="621"/>
        <end position="851"/>
    </location>
</feature>
<dbReference type="EMBL" id="JBHSSB010000014">
    <property type="protein sequence ID" value="MFC6294468.1"/>
    <property type="molecule type" value="Genomic_DNA"/>
</dbReference>
<dbReference type="InterPro" id="IPR017501">
    <property type="entry name" value="Phage_infect_YhgE_C"/>
</dbReference>
<comment type="caution">
    <text evidence="8">The sequence shown here is derived from an EMBL/GenBank/DDBJ whole genome shotgun (WGS) entry which is preliminary data.</text>
</comment>
<accession>A0ABW1UEB6</accession>
<evidence type="ECO:0000259" key="7">
    <source>
        <dbReference type="Pfam" id="PF12698"/>
    </source>
</evidence>
<feature type="transmembrane region" description="Helical" evidence="6">
    <location>
        <begin position="747"/>
        <end position="770"/>
    </location>
</feature>
<dbReference type="Pfam" id="PF12698">
    <property type="entry name" value="ABC2_membrane_3"/>
    <property type="match status" value="1"/>
</dbReference>
<proteinExistence type="predicted"/>
<feature type="transmembrane region" description="Helical" evidence="6">
    <location>
        <begin position="832"/>
        <end position="854"/>
    </location>
</feature>
<evidence type="ECO:0000256" key="3">
    <source>
        <dbReference type="ARBA" id="ARBA00022989"/>
    </source>
</evidence>
<evidence type="ECO:0000256" key="2">
    <source>
        <dbReference type="ARBA" id="ARBA00022692"/>
    </source>
</evidence>
<dbReference type="InterPro" id="IPR051328">
    <property type="entry name" value="T7SS_ABC-Transporter"/>
</dbReference>
<keyword evidence="4 6" id="KW-0472">Membrane</keyword>
<feature type="transmembrane region" description="Helical" evidence="6">
    <location>
        <begin position="12"/>
        <end position="34"/>
    </location>
</feature>
<dbReference type="SUPFAM" id="SSF101967">
    <property type="entry name" value="Adhesin YadA, collagen-binding domain"/>
    <property type="match status" value="1"/>
</dbReference>
<protein>
    <submittedName>
        <fullName evidence="8">YhgE/Pip family protein</fullName>
    </submittedName>
</protein>
<evidence type="ECO:0000313" key="9">
    <source>
        <dbReference type="Proteomes" id="UP001596227"/>
    </source>
</evidence>
<dbReference type="InterPro" id="IPR011049">
    <property type="entry name" value="Serralysin-like_metalloprot_C"/>
</dbReference>
<keyword evidence="9" id="KW-1185">Reference proteome</keyword>
<dbReference type="InterPro" id="IPR023908">
    <property type="entry name" value="xxxLxxG_rpt"/>
</dbReference>
<feature type="transmembrane region" description="Helical" evidence="6">
    <location>
        <begin position="680"/>
        <end position="700"/>
    </location>
</feature>
<feature type="region of interest" description="Disordered" evidence="5">
    <location>
        <begin position="657"/>
        <end position="677"/>
    </location>
</feature>
<name>A0ABW1UEB6_9LACO</name>
<evidence type="ECO:0000256" key="1">
    <source>
        <dbReference type="ARBA" id="ARBA00004141"/>
    </source>
</evidence>
<dbReference type="InterPro" id="IPR013525">
    <property type="entry name" value="ABC2_TM"/>
</dbReference>
<keyword evidence="3 6" id="KW-1133">Transmembrane helix</keyword>
<gene>
    <name evidence="8" type="ORF">ACFQH1_04555</name>
</gene>
<feature type="transmembrane region" description="Helical" evidence="6">
    <location>
        <begin position="721"/>
        <end position="741"/>
    </location>
</feature>
<dbReference type="RefSeq" id="WP_137606205.1">
    <property type="nucleotide sequence ID" value="NZ_BJDH01000001.1"/>
</dbReference>
<evidence type="ECO:0000256" key="5">
    <source>
        <dbReference type="SAM" id="MobiDB-lite"/>
    </source>
</evidence>
<dbReference type="NCBIfam" id="TIGR03057">
    <property type="entry name" value="xxxLxxG_by_4"/>
    <property type="match status" value="1"/>
</dbReference>
<evidence type="ECO:0000256" key="4">
    <source>
        <dbReference type="ARBA" id="ARBA00023136"/>
    </source>
</evidence>